<reference evidence="1 2" key="1">
    <citation type="submission" date="2020-01" db="EMBL/GenBank/DDBJ databases">
        <authorList>
            <person name="Palmer J.M."/>
        </authorList>
    </citation>
    <scope>NUCLEOTIDE SEQUENCE [LARGE SCALE GENOMIC DNA]</scope>
    <source>
        <strain evidence="1 2">TWF970</strain>
    </source>
</reference>
<sequence>MLWGFSNAEHTSTIDPHAEQCTSLALPSINGMYIPIAQTGPARQSNMQQPPAHPNIRLFESTSEANMQCQHAIPCRHTIIPRAIYLWPLEFILSDEFSEIPQHPLREIIASELLRSM</sequence>
<dbReference type="AlphaFoldDB" id="A0A7C8VG91"/>
<gene>
    <name evidence="1" type="ORF">TWF970_010639</name>
</gene>
<comment type="caution">
    <text evidence="1">The sequence shown here is derived from an EMBL/GenBank/DDBJ whole genome shotgun (WGS) entry which is preliminary data.</text>
</comment>
<name>A0A7C8VG91_ORBOL</name>
<evidence type="ECO:0000313" key="1">
    <source>
        <dbReference type="EMBL" id="KAF3271008.1"/>
    </source>
</evidence>
<protein>
    <submittedName>
        <fullName evidence="1">Uncharacterized protein</fullName>
    </submittedName>
</protein>
<dbReference type="Proteomes" id="UP000474640">
    <property type="component" value="Unassembled WGS sequence"/>
</dbReference>
<proteinExistence type="predicted"/>
<organism evidence="1 2">
    <name type="scientific">Orbilia oligospora</name>
    <name type="common">Nematode-trapping fungus</name>
    <name type="synonym">Arthrobotrys oligospora</name>
    <dbReference type="NCBI Taxonomy" id="2813651"/>
    <lineage>
        <taxon>Eukaryota</taxon>
        <taxon>Fungi</taxon>
        <taxon>Dikarya</taxon>
        <taxon>Ascomycota</taxon>
        <taxon>Pezizomycotina</taxon>
        <taxon>Orbiliomycetes</taxon>
        <taxon>Orbiliales</taxon>
        <taxon>Orbiliaceae</taxon>
        <taxon>Orbilia</taxon>
    </lineage>
</organism>
<dbReference type="EMBL" id="JAABOJ010000070">
    <property type="protein sequence ID" value="KAF3271008.1"/>
    <property type="molecule type" value="Genomic_DNA"/>
</dbReference>
<evidence type="ECO:0000313" key="2">
    <source>
        <dbReference type="Proteomes" id="UP000474640"/>
    </source>
</evidence>
<accession>A0A7C8VG91</accession>